<protein>
    <submittedName>
        <fullName evidence="1">DNA packaging protein</fullName>
    </submittedName>
</protein>
<dbReference type="KEGG" id="vg:11294608"/>
<proteinExistence type="predicted"/>
<reference evidence="1 2" key="1">
    <citation type="journal article" date="2012" name="Gene">
        <title>Genome sequence of the phage clP1, which infects the beer spoilage bacterium Pediococcus damnosus.</title>
        <authorList>
            <person name="Kelly D."/>
            <person name="O'Sullivan O."/>
            <person name="Mills S."/>
            <person name="McAuliffe O."/>
            <person name="Ross R.P."/>
            <person name="Neve H."/>
            <person name="Coffey A."/>
        </authorList>
    </citation>
    <scope>NUCLEOTIDE SEQUENCE [LARGE SCALE GENOMIC DNA]</scope>
</reference>
<organism evidence="1 2">
    <name type="scientific">Pediococcus phage cIP1</name>
    <dbReference type="NCBI Taxonomy" id="2681621"/>
    <lineage>
        <taxon>Viruses</taxon>
        <taxon>Duplodnaviria</taxon>
        <taxon>Heunggongvirae</taxon>
        <taxon>Uroviricota</taxon>
        <taxon>Caudoviricetes</taxon>
        <taxon>Coetzeevirus</taxon>
        <taxon>Coetzeevirus cIP1</taxon>
    </lineage>
</organism>
<gene>
    <name evidence="1" type="ORF">clP1_003</name>
</gene>
<evidence type="ECO:0000313" key="2">
    <source>
        <dbReference type="Proteomes" id="UP000005879"/>
    </source>
</evidence>
<dbReference type="Proteomes" id="UP000005879">
    <property type="component" value="Segment"/>
</dbReference>
<sequence>MNRLEILDAIKLRIGIKDTVQDELINELISDAKSRVLAYINQDGAVNSTLPANLDYIVKDIVVRMYNAIGDEGKKSSSEGEVSNQWLTIDLSEWASDLDIYRDSFKRRRGGFRFL</sequence>
<keyword evidence="2" id="KW-1185">Reference proteome</keyword>
<name>G8FUY6_9CAUD</name>
<dbReference type="GeneID" id="11294608"/>
<evidence type="ECO:0000313" key="1">
    <source>
        <dbReference type="EMBL" id="AER59762.1"/>
    </source>
</evidence>
<dbReference type="InterPro" id="IPR021146">
    <property type="entry name" value="Phage_gp6-like_head-tail"/>
</dbReference>
<accession>G8FUY6</accession>
<dbReference type="EMBL" id="JN051154">
    <property type="protein sequence ID" value="AER59762.1"/>
    <property type="molecule type" value="Genomic_DNA"/>
</dbReference>
<dbReference type="Pfam" id="PF05135">
    <property type="entry name" value="Phage_connect_1"/>
    <property type="match status" value="1"/>
</dbReference>
<dbReference type="Gene3D" id="1.10.246.150">
    <property type="match status" value="1"/>
</dbReference>
<dbReference type="InterPro" id="IPR053746">
    <property type="entry name" value="Viral_HT_Connector_Assembly"/>
</dbReference>
<dbReference type="RefSeq" id="YP_004934168.1">
    <property type="nucleotide sequence ID" value="NC_016161.1"/>
</dbReference>